<keyword evidence="2" id="KW-1185">Reference proteome</keyword>
<protein>
    <submittedName>
        <fullName evidence="1">Uncharacterized protein</fullName>
    </submittedName>
</protein>
<evidence type="ECO:0000313" key="1">
    <source>
        <dbReference type="EMBL" id="QIG58187.1"/>
    </source>
</evidence>
<name>A0A6G6XJE4_9CAUD</name>
<dbReference type="GeneID" id="64766517"/>
<reference evidence="1 2" key="1">
    <citation type="submission" date="2020-01" db="EMBL/GenBank/DDBJ databases">
        <authorList>
            <person name="Alvaro L.E."/>
            <person name="Baker K.N."/>
            <person name="Baxter I.S."/>
            <person name="Brown M.R."/>
            <person name="Driscoll K.D."/>
            <person name="Elrubaie J.M."/>
            <person name="Feith S.L."/>
            <person name="Indihar D.F."/>
            <person name="Knoch V.T."/>
            <person name="Koirtyohann K.M."/>
            <person name="Kratz M.A."/>
            <person name="Lear A.H."/>
            <person name="Lindblom K.E."/>
            <person name="Marcus E.R."/>
            <person name="Murphy M.E."/>
            <person name="Sensor R."/>
            <person name="Sherman S.J."/>
            <person name="Swift V.R."/>
            <person name="White K.E."/>
            <person name="Wills S.J."/>
            <person name="Gatt S.M."/>
            <person name="Lohbauer S.A."/>
            <person name="Power T.R."/>
            <person name="Rosales K.A."/>
            <person name="Sisson B.M."/>
            <person name="Isern S."/>
            <person name="Michael S.F."/>
            <person name="Sunnen C.N."/>
            <person name="Garlena R.A."/>
            <person name="Russell D.A."/>
            <person name="Pope W.H."/>
            <person name="Jacobs-Sera D."/>
            <person name="Hatfull G.F."/>
        </authorList>
    </citation>
    <scope>NUCLEOTIDE SEQUENCE [LARGE SCALE GENOMIC DNA]</scope>
</reference>
<accession>A0A6G6XJE4</accession>
<proteinExistence type="predicted"/>
<dbReference type="RefSeq" id="YP_010059285.1">
    <property type="nucleotide sequence ID" value="NC_054725.1"/>
</dbReference>
<organism evidence="1 2">
    <name type="scientific">Gordonia phage Skog</name>
    <dbReference type="NCBI Taxonomy" id="2704033"/>
    <lineage>
        <taxon>Viruses</taxon>
        <taxon>Duplodnaviria</taxon>
        <taxon>Heunggongvirae</taxon>
        <taxon>Uroviricota</taxon>
        <taxon>Caudoviricetes</taxon>
        <taxon>Skogvirus</taxon>
        <taxon>Skogvirus Skog</taxon>
    </lineage>
</organism>
<dbReference type="KEGG" id="vg:64766517"/>
<dbReference type="EMBL" id="MN908687">
    <property type="protein sequence ID" value="QIG58187.1"/>
    <property type="molecule type" value="Genomic_DNA"/>
</dbReference>
<dbReference type="Proteomes" id="UP000503093">
    <property type="component" value="Segment"/>
</dbReference>
<sequence>MTQPDPTKVRARSTNLAYVNAALSGLEAKDLEVDGQSLFFTDLTGARVHVASDGQGNWNTVEVDATYSN</sequence>
<evidence type="ECO:0000313" key="2">
    <source>
        <dbReference type="Proteomes" id="UP000503093"/>
    </source>
</evidence>
<gene>
    <name evidence="1" type="primary">35</name>
    <name evidence="1" type="ORF">SEA_SKOG_35</name>
</gene>